<dbReference type="PROSITE" id="PS50949">
    <property type="entry name" value="HTH_GNTR"/>
    <property type="match status" value="1"/>
</dbReference>
<evidence type="ECO:0000259" key="4">
    <source>
        <dbReference type="PROSITE" id="PS50949"/>
    </source>
</evidence>
<dbReference type="Proteomes" id="UP000013243">
    <property type="component" value="Chromosome"/>
</dbReference>
<protein>
    <submittedName>
        <fullName evidence="5">GntR family transcriptional regulator</fullName>
    </submittedName>
</protein>
<dbReference type="CDD" id="cd07377">
    <property type="entry name" value="WHTH_GntR"/>
    <property type="match status" value="1"/>
</dbReference>
<dbReference type="PANTHER" id="PTHR43537">
    <property type="entry name" value="TRANSCRIPTIONAL REGULATOR, GNTR FAMILY"/>
    <property type="match status" value="1"/>
</dbReference>
<accession>A0A1B1A555</accession>
<sequence>MSSKSNSPKQPKRSRPVRVADEIKTWVVERDLQQGDKLPNETEMIAQFGVSKGTVREAMRILEAQGLIITRTGPGGGSFVDKVSANRARSLLANYFYFQNLSIADIYQMRRALEPELAASLAGRLNEAQLAEMEALAARYPEPARSAEEEKEQHISSLEFHARLAEFSGNALLGFVISFMARVLTDMTIYRKLYEPPNPELWRRGREHQMQLVTALRDGDAEAARQIMASHMQGAEEQMQSQEAQLARRFIGEQR</sequence>
<gene>
    <name evidence="5" type="ORF">K529_013120</name>
</gene>
<evidence type="ECO:0000256" key="2">
    <source>
        <dbReference type="ARBA" id="ARBA00023125"/>
    </source>
</evidence>
<evidence type="ECO:0000256" key="3">
    <source>
        <dbReference type="ARBA" id="ARBA00023163"/>
    </source>
</evidence>
<keyword evidence="2" id="KW-0238">DNA-binding</keyword>
<dbReference type="GO" id="GO:0003677">
    <property type="term" value="F:DNA binding"/>
    <property type="evidence" value="ECO:0007669"/>
    <property type="project" value="UniProtKB-KW"/>
</dbReference>
<proteinExistence type="predicted"/>
<dbReference type="EMBL" id="CP015230">
    <property type="protein sequence ID" value="ANP41713.1"/>
    <property type="molecule type" value="Genomic_DNA"/>
</dbReference>
<dbReference type="Gene3D" id="1.20.120.530">
    <property type="entry name" value="GntR ligand-binding domain-like"/>
    <property type="match status" value="1"/>
</dbReference>
<evidence type="ECO:0000256" key="1">
    <source>
        <dbReference type="ARBA" id="ARBA00023015"/>
    </source>
</evidence>
<keyword evidence="1" id="KW-0805">Transcription regulation</keyword>
<dbReference type="InterPro" id="IPR011711">
    <property type="entry name" value="GntR_C"/>
</dbReference>
<dbReference type="AlphaFoldDB" id="A0A1B1A555"/>
<dbReference type="SMART" id="SM00895">
    <property type="entry name" value="FCD"/>
    <property type="match status" value="1"/>
</dbReference>
<dbReference type="SUPFAM" id="SSF48008">
    <property type="entry name" value="GntR ligand-binding domain-like"/>
    <property type="match status" value="1"/>
</dbReference>
<dbReference type="SUPFAM" id="SSF46785">
    <property type="entry name" value="Winged helix' DNA-binding domain"/>
    <property type="match status" value="1"/>
</dbReference>
<dbReference type="KEGG" id="rmb:K529_013120"/>
<evidence type="ECO:0000313" key="5">
    <source>
        <dbReference type="EMBL" id="ANP41713.1"/>
    </source>
</evidence>
<keyword evidence="3" id="KW-0804">Transcription</keyword>
<name>A0A1B1A555_9RHOB</name>
<dbReference type="Pfam" id="PF07729">
    <property type="entry name" value="FCD"/>
    <property type="match status" value="1"/>
</dbReference>
<dbReference type="GO" id="GO:0003700">
    <property type="term" value="F:DNA-binding transcription factor activity"/>
    <property type="evidence" value="ECO:0007669"/>
    <property type="project" value="InterPro"/>
</dbReference>
<dbReference type="InterPro" id="IPR000524">
    <property type="entry name" value="Tscrpt_reg_HTH_GntR"/>
</dbReference>
<dbReference type="OrthoDB" id="9028214at2"/>
<organism evidence="5 6">
    <name type="scientific">Tritonibacter mobilis F1926</name>
    <dbReference type="NCBI Taxonomy" id="1265309"/>
    <lineage>
        <taxon>Bacteria</taxon>
        <taxon>Pseudomonadati</taxon>
        <taxon>Pseudomonadota</taxon>
        <taxon>Alphaproteobacteria</taxon>
        <taxon>Rhodobacterales</taxon>
        <taxon>Paracoccaceae</taxon>
        <taxon>Tritonibacter</taxon>
    </lineage>
</organism>
<dbReference type="InterPro" id="IPR008920">
    <property type="entry name" value="TF_FadR/GntR_C"/>
</dbReference>
<feature type="domain" description="HTH gntR-type" evidence="4">
    <location>
        <begin position="13"/>
        <end position="83"/>
    </location>
</feature>
<dbReference type="STRING" id="1265309.K529_013120"/>
<dbReference type="RefSeq" id="WP_046002048.1">
    <property type="nucleotide sequence ID" value="NZ_CP015230.1"/>
</dbReference>
<reference evidence="5 6" key="1">
    <citation type="journal article" date="2016" name="ISME J.">
        <title>Global occurrence and heterogeneity of the Roseobacter-clade species Ruegeria mobilis.</title>
        <authorList>
            <person name="Sonnenschein E."/>
            <person name="Gram L."/>
        </authorList>
    </citation>
    <scope>NUCLEOTIDE SEQUENCE [LARGE SCALE GENOMIC DNA]</scope>
    <source>
        <strain evidence="5 6">F1926</strain>
    </source>
</reference>
<dbReference type="GeneID" id="28250792"/>
<dbReference type="PANTHER" id="PTHR43537:SF5">
    <property type="entry name" value="UXU OPERON TRANSCRIPTIONAL REGULATOR"/>
    <property type="match status" value="1"/>
</dbReference>
<evidence type="ECO:0000313" key="6">
    <source>
        <dbReference type="Proteomes" id="UP000013243"/>
    </source>
</evidence>
<dbReference type="Pfam" id="PF00392">
    <property type="entry name" value="GntR"/>
    <property type="match status" value="1"/>
</dbReference>
<dbReference type="InterPro" id="IPR036390">
    <property type="entry name" value="WH_DNA-bd_sf"/>
</dbReference>
<dbReference type="InterPro" id="IPR036388">
    <property type="entry name" value="WH-like_DNA-bd_sf"/>
</dbReference>
<dbReference type="SMART" id="SM00345">
    <property type="entry name" value="HTH_GNTR"/>
    <property type="match status" value="1"/>
</dbReference>
<dbReference type="Gene3D" id="1.10.10.10">
    <property type="entry name" value="Winged helix-like DNA-binding domain superfamily/Winged helix DNA-binding domain"/>
    <property type="match status" value="1"/>
</dbReference>
<dbReference type="PRINTS" id="PR00035">
    <property type="entry name" value="HTHGNTR"/>
</dbReference>